<dbReference type="EMBL" id="MLJW01000468">
    <property type="protein sequence ID" value="OIQ86637.1"/>
    <property type="molecule type" value="Genomic_DNA"/>
</dbReference>
<feature type="domain" description="MlaB-like STAS" evidence="1">
    <location>
        <begin position="11"/>
        <end position="86"/>
    </location>
</feature>
<dbReference type="AlphaFoldDB" id="A0A1J5RES1"/>
<dbReference type="InterPro" id="IPR058548">
    <property type="entry name" value="MlaB-like_STAS"/>
</dbReference>
<name>A0A1J5RES1_9ZZZZ</name>
<organism evidence="2">
    <name type="scientific">mine drainage metagenome</name>
    <dbReference type="NCBI Taxonomy" id="410659"/>
    <lineage>
        <taxon>unclassified sequences</taxon>
        <taxon>metagenomes</taxon>
        <taxon>ecological metagenomes</taxon>
    </lineage>
</organism>
<dbReference type="Pfam" id="PF13466">
    <property type="entry name" value="STAS_2"/>
    <property type="match status" value="1"/>
</dbReference>
<dbReference type="SUPFAM" id="SSF52091">
    <property type="entry name" value="SpoIIaa-like"/>
    <property type="match status" value="1"/>
</dbReference>
<evidence type="ECO:0000313" key="2">
    <source>
        <dbReference type="EMBL" id="OIQ86637.1"/>
    </source>
</evidence>
<dbReference type="CDD" id="cd07043">
    <property type="entry name" value="STAS_anti-anti-sigma_factors"/>
    <property type="match status" value="1"/>
</dbReference>
<evidence type="ECO:0000259" key="1">
    <source>
        <dbReference type="Pfam" id="PF13466"/>
    </source>
</evidence>
<dbReference type="Gene3D" id="3.30.750.24">
    <property type="entry name" value="STAS domain"/>
    <property type="match status" value="1"/>
</dbReference>
<proteinExistence type="predicted"/>
<comment type="caution">
    <text evidence="2">The sequence shown here is derived from an EMBL/GenBank/DDBJ whole genome shotgun (WGS) entry which is preliminary data.</text>
</comment>
<sequence>MALIEQQGQRLVIRGAMTVETVGTLLNESLPLLAADVEIDLGEVDDVDSSAISLMFEWLRLAQDRKVAVTYANLPSTMISLAKLYEVLEIIPQRAGAAH</sequence>
<gene>
    <name evidence="2" type="ORF">GALL_315250</name>
</gene>
<protein>
    <recommendedName>
        <fullName evidence="1">MlaB-like STAS domain-containing protein</fullName>
    </recommendedName>
</protein>
<reference evidence="2" key="1">
    <citation type="submission" date="2016-10" db="EMBL/GenBank/DDBJ databases">
        <title>Sequence of Gallionella enrichment culture.</title>
        <authorList>
            <person name="Poehlein A."/>
            <person name="Muehling M."/>
            <person name="Daniel R."/>
        </authorList>
    </citation>
    <scope>NUCLEOTIDE SEQUENCE</scope>
</reference>
<accession>A0A1J5RES1</accession>
<dbReference type="InterPro" id="IPR036513">
    <property type="entry name" value="STAS_dom_sf"/>
</dbReference>